<organism evidence="6 7">
    <name type="scientific">Lasiodiplodia theobromae</name>
    <dbReference type="NCBI Taxonomy" id="45133"/>
    <lineage>
        <taxon>Eukaryota</taxon>
        <taxon>Fungi</taxon>
        <taxon>Dikarya</taxon>
        <taxon>Ascomycota</taxon>
        <taxon>Pezizomycotina</taxon>
        <taxon>Dothideomycetes</taxon>
        <taxon>Dothideomycetes incertae sedis</taxon>
        <taxon>Botryosphaeriales</taxon>
        <taxon>Botryosphaeriaceae</taxon>
        <taxon>Lasiodiplodia</taxon>
    </lineage>
</organism>
<comment type="caution">
    <text evidence="6">The sequence shown here is derived from an EMBL/GenBank/DDBJ whole genome shotgun (WGS) entry which is preliminary data.</text>
</comment>
<dbReference type="InterPro" id="IPR016461">
    <property type="entry name" value="COMT-like"/>
</dbReference>
<dbReference type="Gene3D" id="3.40.50.150">
    <property type="entry name" value="Vaccinia Virus protein VP39"/>
    <property type="match status" value="1"/>
</dbReference>
<proteinExistence type="predicted"/>
<dbReference type="InterPro" id="IPR036388">
    <property type="entry name" value="WH-like_DNA-bd_sf"/>
</dbReference>
<feature type="domain" description="O-methyltransferase C-terminal" evidence="4">
    <location>
        <begin position="285"/>
        <end position="455"/>
    </location>
</feature>
<feature type="domain" description="O-methyltransferase dimerisation" evidence="5">
    <location>
        <begin position="72"/>
        <end position="150"/>
    </location>
</feature>
<dbReference type="InterPro" id="IPR036390">
    <property type="entry name" value="WH_DNA-bd_sf"/>
</dbReference>
<keyword evidence="2 6" id="KW-0808">Transferase</keyword>
<dbReference type="PANTHER" id="PTHR43712:SF2">
    <property type="entry name" value="O-METHYLTRANSFERASE CICE"/>
    <property type="match status" value="1"/>
</dbReference>
<evidence type="ECO:0000256" key="1">
    <source>
        <dbReference type="ARBA" id="ARBA00022603"/>
    </source>
</evidence>
<dbReference type="InterPro" id="IPR012967">
    <property type="entry name" value="COMT_dimerisation"/>
</dbReference>
<evidence type="ECO:0000256" key="2">
    <source>
        <dbReference type="ARBA" id="ARBA00022679"/>
    </source>
</evidence>
<dbReference type="InterPro" id="IPR001077">
    <property type="entry name" value="COMT_C"/>
</dbReference>
<keyword evidence="7" id="KW-1185">Reference proteome</keyword>
<evidence type="ECO:0000313" key="6">
    <source>
        <dbReference type="EMBL" id="KAB2573245.1"/>
    </source>
</evidence>
<dbReference type="InterPro" id="IPR029063">
    <property type="entry name" value="SAM-dependent_MTases_sf"/>
</dbReference>
<evidence type="ECO:0000313" key="7">
    <source>
        <dbReference type="Proteomes" id="UP000325902"/>
    </source>
</evidence>
<dbReference type="SUPFAM" id="SSF46785">
    <property type="entry name" value="Winged helix' DNA-binding domain"/>
    <property type="match status" value="1"/>
</dbReference>
<dbReference type="GO" id="GO:0046983">
    <property type="term" value="F:protein dimerization activity"/>
    <property type="evidence" value="ECO:0007669"/>
    <property type="project" value="InterPro"/>
</dbReference>
<reference evidence="6 7" key="1">
    <citation type="journal article" date="2019" name="Sci. Rep.">
        <title>A multi-omics analysis of the grapevine pathogen Lasiodiplodia theobromae reveals that temperature affects the expression of virulence- and pathogenicity-related genes.</title>
        <authorList>
            <person name="Felix C."/>
            <person name="Meneses R."/>
            <person name="Goncalves M.F.M."/>
            <person name="Tilleman L."/>
            <person name="Duarte A.S."/>
            <person name="Jorrin-Novo J.V."/>
            <person name="Van de Peer Y."/>
            <person name="Deforce D."/>
            <person name="Van Nieuwerburgh F."/>
            <person name="Esteves A.C."/>
            <person name="Alves A."/>
        </authorList>
    </citation>
    <scope>NUCLEOTIDE SEQUENCE [LARGE SCALE GENOMIC DNA]</scope>
    <source>
        <strain evidence="6 7">LA-SOL3</strain>
    </source>
</reference>
<name>A0A5N5D6P6_9PEZI</name>
<dbReference type="PROSITE" id="PS51683">
    <property type="entry name" value="SAM_OMT_II"/>
    <property type="match status" value="1"/>
</dbReference>
<keyword evidence="3" id="KW-0949">S-adenosyl-L-methionine</keyword>
<evidence type="ECO:0000259" key="5">
    <source>
        <dbReference type="Pfam" id="PF08100"/>
    </source>
</evidence>
<gene>
    <name evidence="6" type="primary">tpcA_0</name>
    <name evidence="6" type="ORF">DBV05_g8058</name>
</gene>
<sequence>MDSNAASELRQLGNLIQSSINAILGLNESIDKRVATDSTVPDKRLFDAQRTLLSAAGKLTELVSQPSGRLLEVSSQYYEARCLHIAADKRIPDLLAASPAAGVHIDTLSAAVGIESRKLSRILRCLCSLHIFRETSGNTFANNNVSAALVGNEPLRAYILLFGLDLYSASDYLPRYLSTSGQGSSYDVKQTAFQAAVNTLKPRWEWLEEKVTVKSLQDGNCGSNETASAYPGPFGAELEKAVAGKSPEELVPRPEHAVFGLAMLGGGRVFGKAHLYDYPWDSLGQATVVDVGGGVGGFSMQLSHLYPNLRFVVQDRAPVLKQAESEVWPKENPSALQEGRVTFTPHNFFDKNPVQGAEVYWLRYIIHDWSDEYCVQILSAIRPSMGPKSRILICDQVMNTTLGTPELPAAPAPLPANWGYYMRYSHQRDLAMMSIINGIERTPAEFKDIIERAGLRLRKIWDCRSQVGLVEVVLPNSELL</sequence>
<keyword evidence="1 6" id="KW-0489">Methyltransferase</keyword>
<accession>A0A5N5D6P6</accession>
<dbReference type="EMBL" id="VCHE01000062">
    <property type="protein sequence ID" value="KAB2573245.1"/>
    <property type="molecule type" value="Genomic_DNA"/>
</dbReference>
<dbReference type="Proteomes" id="UP000325902">
    <property type="component" value="Unassembled WGS sequence"/>
</dbReference>
<evidence type="ECO:0000259" key="4">
    <source>
        <dbReference type="Pfam" id="PF00891"/>
    </source>
</evidence>
<dbReference type="SUPFAM" id="SSF53335">
    <property type="entry name" value="S-adenosyl-L-methionine-dependent methyltransferases"/>
    <property type="match status" value="1"/>
</dbReference>
<dbReference type="Pfam" id="PF08100">
    <property type="entry name" value="Dimerisation"/>
    <property type="match status" value="1"/>
</dbReference>
<dbReference type="GO" id="GO:0032259">
    <property type="term" value="P:methylation"/>
    <property type="evidence" value="ECO:0007669"/>
    <property type="project" value="UniProtKB-KW"/>
</dbReference>
<dbReference type="Gene3D" id="1.10.10.10">
    <property type="entry name" value="Winged helix-like DNA-binding domain superfamily/Winged helix DNA-binding domain"/>
    <property type="match status" value="1"/>
</dbReference>
<evidence type="ECO:0000256" key="3">
    <source>
        <dbReference type="ARBA" id="ARBA00022691"/>
    </source>
</evidence>
<dbReference type="OrthoDB" id="2410195at2759"/>
<dbReference type="AlphaFoldDB" id="A0A5N5D6P6"/>
<dbReference type="Pfam" id="PF00891">
    <property type="entry name" value="Methyltransf_2"/>
    <property type="match status" value="1"/>
</dbReference>
<dbReference type="PANTHER" id="PTHR43712">
    <property type="entry name" value="PUTATIVE (AFU_ORTHOLOGUE AFUA_4G14580)-RELATED"/>
    <property type="match status" value="1"/>
</dbReference>
<dbReference type="GO" id="GO:0008171">
    <property type="term" value="F:O-methyltransferase activity"/>
    <property type="evidence" value="ECO:0007669"/>
    <property type="project" value="InterPro"/>
</dbReference>
<protein>
    <submittedName>
        <fullName evidence="6">O-methyltransferase tpcA</fullName>
    </submittedName>
</protein>